<keyword evidence="15" id="KW-1185">Reference proteome</keyword>
<dbReference type="PROSITE" id="PS50157">
    <property type="entry name" value="ZINC_FINGER_C2H2_2"/>
    <property type="match status" value="9"/>
</dbReference>
<dbReference type="Gene3D" id="1.10.10.60">
    <property type="entry name" value="Homeodomain-like"/>
    <property type="match status" value="2"/>
</dbReference>
<feature type="region of interest" description="Disordered" evidence="10">
    <location>
        <begin position="297"/>
        <end position="320"/>
    </location>
</feature>
<proteinExistence type="predicted"/>
<reference evidence="14" key="1">
    <citation type="submission" date="2021-03" db="EMBL/GenBank/DDBJ databases">
        <title>Chromosome level genome of the anhydrobiotic midge Polypedilum vanderplanki.</title>
        <authorList>
            <person name="Yoshida Y."/>
            <person name="Kikawada T."/>
            <person name="Gusev O."/>
        </authorList>
    </citation>
    <scope>NUCLEOTIDE SEQUENCE</scope>
    <source>
        <strain evidence="14">NIAS01</strain>
        <tissue evidence="14">Whole body or cell culture</tissue>
    </source>
</reference>
<accession>A0A9J6BVQ3</accession>
<dbReference type="Pfam" id="PF13894">
    <property type="entry name" value="zf-C2H2_4"/>
    <property type="match status" value="1"/>
</dbReference>
<feature type="DNA-binding region" description="H-T-H motif" evidence="9">
    <location>
        <begin position="29"/>
        <end position="49"/>
    </location>
</feature>
<dbReference type="Pfam" id="PF00096">
    <property type="entry name" value="zf-C2H2"/>
    <property type="match status" value="3"/>
</dbReference>
<evidence type="ECO:0000256" key="7">
    <source>
        <dbReference type="ARBA" id="ARBA00023242"/>
    </source>
</evidence>
<dbReference type="InterPro" id="IPR009057">
    <property type="entry name" value="Homeodomain-like_sf"/>
</dbReference>
<name>A0A9J6BVQ3_POLVA</name>
<evidence type="ECO:0000256" key="10">
    <source>
        <dbReference type="SAM" id="MobiDB-lite"/>
    </source>
</evidence>
<keyword evidence="3" id="KW-0677">Repeat</keyword>
<dbReference type="InterPro" id="IPR036236">
    <property type="entry name" value="Znf_C2H2_sf"/>
</dbReference>
<dbReference type="InterPro" id="IPR006600">
    <property type="entry name" value="HTH_CenpB_DNA-bd_dom"/>
</dbReference>
<evidence type="ECO:0000256" key="5">
    <source>
        <dbReference type="ARBA" id="ARBA00022833"/>
    </source>
</evidence>
<dbReference type="PROSITE" id="PS00028">
    <property type="entry name" value="ZINC_FINGER_C2H2_1"/>
    <property type="match status" value="8"/>
</dbReference>
<dbReference type="PANTHER" id="PTHR24379:SF127">
    <property type="entry name" value="BLOODY FINGERS-RELATED"/>
    <property type="match status" value="1"/>
</dbReference>
<evidence type="ECO:0000259" key="12">
    <source>
        <dbReference type="PROSITE" id="PS50960"/>
    </source>
</evidence>
<comment type="caution">
    <text evidence="14">The sequence shown here is derived from an EMBL/GenBank/DDBJ whole genome shotgun (WGS) entry which is preliminary data.</text>
</comment>
<keyword evidence="4 8" id="KW-0863">Zinc-finger</keyword>
<evidence type="ECO:0000256" key="9">
    <source>
        <dbReference type="PROSITE-ProRule" id="PRU00320"/>
    </source>
</evidence>
<feature type="domain" description="C2H2-type" evidence="11">
    <location>
        <begin position="637"/>
        <end position="665"/>
    </location>
</feature>
<dbReference type="InterPro" id="IPR013087">
    <property type="entry name" value="Znf_C2H2_type"/>
</dbReference>
<dbReference type="SMART" id="SM00355">
    <property type="entry name" value="ZnF_C2H2"/>
    <property type="match status" value="10"/>
</dbReference>
<evidence type="ECO:0000259" key="13">
    <source>
        <dbReference type="PROSITE" id="PS51253"/>
    </source>
</evidence>
<evidence type="ECO:0000256" key="1">
    <source>
        <dbReference type="ARBA" id="ARBA00004123"/>
    </source>
</evidence>
<feature type="compositionally biased region" description="Basic and acidic residues" evidence="10">
    <location>
        <begin position="297"/>
        <end position="313"/>
    </location>
</feature>
<dbReference type="AlphaFoldDB" id="A0A9J6BVQ3"/>
<sequence length="710" mass="83242">MEEIQGKSKSLTILQKLEIIEMVKNGRSVKDISEELGVNRNTLHYILKNRDKITEASKKPGLSYHKRIKQTKNPELEKTILDYIHKAKTNGEKLTGSIIKAVALETSLKMNSSNFAASNGWLFSFLKRNNISMNDLNGNGENLSIKKSSPLQCNEINDEENEIVYEEFNNIDESIKHKNEEIEELEITTENDINYPSVQINWRNWCRLCGNIESLYILESQLLDTVKNLFDITNLNEEIRVCNKCNITLEEISNFIHKGKLIESMFNELEEREKMNCLSDESIFVIRHEYVLEDETSLKEEQEQSGEHVKDSSTKSQQLENVVTEESLNDALYEVDYLEEEDGEEMDYSLTENQQHDDENVEQEYIVEDLIDEDEEQENEDEVYQETESENINSKLLREEELYTYTCHICFENFERMCFLTNHTRQQHDCLPQVACTCGKLLSTWESLMNHKRKHSSEVGEWICALCDARFITKTGLSIHIKFKHEKQRKNYNCKICNKEFAGNQLLRNHEKTHLPENERFQVECEICGKKLSSKYSLRHHITTVHEQQKTILCHLCSKAFSNRSNLKSHLISHTTENVRCEICHSTFKNSVSLQSHKKIHKPKELLNFACSECDKKFHNRNHLERHQISHSDARNFKCESCGQSYKWEKDLRNHISAIHKGEKENKCIWCESSFVDVGNLRKHKIKYHPYELAEFEKKYGKKRRLKSIA</sequence>
<protein>
    <recommendedName>
        <fullName evidence="16">Zinc finger protein</fullName>
    </recommendedName>
</protein>
<comment type="subcellular location">
    <subcellularLocation>
        <location evidence="1 9">Nucleus</location>
    </subcellularLocation>
</comment>
<feature type="domain" description="HTH psq-type" evidence="12">
    <location>
        <begin position="1"/>
        <end position="53"/>
    </location>
</feature>
<dbReference type="GO" id="GO:0000977">
    <property type="term" value="F:RNA polymerase II transcription regulatory region sequence-specific DNA binding"/>
    <property type="evidence" value="ECO:0007669"/>
    <property type="project" value="TreeGrafter"/>
</dbReference>
<feature type="domain" description="C2H2-type" evidence="11">
    <location>
        <begin position="579"/>
        <end position="606"/>
    </location>
</feature>
<evidence type="ECO:0000256" key="4">
    <source>
        <dbReference type="ARBA" id="ARBA00022771"/>
    </source>
</evidence>
<dbReference type="PROSITE" id="PS51253">
    <property type="entry name" value="HTH_CENPB"/>
    <property type="match status" value="1"/>
</dbReference>
<dbReference type="SMART" id="SM00674">
    <property type="entry name" value="CENPB"/>
    <property type="match status" value="1"/>
</dbReference>
<keyword evidence="7 9" id="KW-0539">Nucleus</keyword>
<evidence type="ECO:0000259" key="11">
    <source>
        <dbReference type="PROSITE" id="PS50157"/>
    </source>
</evidence>
<evidence type="ECO:0000313" key="14">
    <source>
        <dbReference type="EMBL" id="KAG5673972.1"/>
    </source>
</evidence>
<evidence type="ECO:0000256" key="6">
    <source>
        <dbReference type="ARBA" id="ARBA00023125"/>
    </source>
</evidence>
<organism evidence="14 15">
    <name type="scientific">Polypedilum vanderplanki</name>
    <name type="common">Sleeping chironomid midge</name>
    <dbReference type="NCBI Taxonomy" id="319348"/>
    <lineage>
        <taxon>Eukaryota</taxon>
        <taxon>Metazoa</taxon>
        <taxon>Ecdysozoa</taxon>
        <taxon>Arthropoda</taxon>
        <taxon>Hexapoda</taxon>
        <taxon>Insecta</taxon>
        <taxon>Pterygota</taxon>
        <taxon>Neoptera</taxon>
        <taxon>Endopterygota</taxon>
        <taxon>Diptera</taxon>
        <taxon>Nematocera</taxon>
        <taxon>Chironomoidea</taxon>
        <taxon>Chironomidae</taxon>
        <taxon>Chironominae</taxon>
        <taxon>Polypedilum</taxon>
        <taxon>Polypedilum</taxon>
    </lineage>
</organism>
<dbReference type="InterPro" id="IPR007889">
    <property type="entry name" value="HTH_Psq"/>
</dbReference>
<dbReference type="GO" id="GO:0000981">
    <property type="term" value="F:DNA-binding transcription factor activity, RNA polymerase II-specific"/>
    <property type="evidence" value="ECO:0007669"/>
    <property type="project" value="TreeGrafter"/>
</dbReference>
<dbReference type="Pfam" id="PF12874">
    <property type="entry name" value="zf-met"/>
    <property type="match status" value="1"/>
</dbReference>
<dbReference type="Proteomes" id="UP001107558">
    <property type="component" value="Chromosome 3"/>
</dbReference>
<dbReference type="PANTHER" id="PTHR24379">
    <property type="entry name" value="KRAB AND ZINC FINGER DOMAIN-CONTAINING"/>
    <property type="match status" value="1"/>
</dbReference>
<feature type="domain" description="C2H2-type" evidence="11">
    <location>
        <begin position="552"/>
        <end position="579"/>
    </location>
</feature>
<evidence type="ECO:0008006" key="16">
    <source>
        <dbReference type="Google" id="ProtNLM"/>
    </source>
</evidence>
<dbReference type="SUPFAM" id="SSF46689">
    <property type="entry name" value="Homeodomain-like"/>
    <property type="match status" value="2"/>
</dbReference>
<evidence type="ECO:0000256" key="2">
    <source>
        <dbReference type="ARBA" id="ARBA00022723"/>
    </source>
</evidence>
<dbReference type="Pfam" id="PF13384">
    <property type="entry name" value="HTH_23"/>
    <property type="match status" value="1"/>
</dbReference>
<gene>
    <name evidence="14" type="ORF">PVAND_003968</name>
</gene>
<feature type="domain" description="C2H2-type" evidence="11">
    <location>
        <begin position="428"/>
        <end position="460"/>
    </location>
</feature>
<dbReference type="PROSITE" id="PS50960">
    <property type="entry name" value="HTH_PSQ"/>
    <property type="match status" value="1"/>
</dbReference>
<keyword evidence="5" id="KW-0862">Zinc</keyword>
<feature type="domain" description="C2H2-type" evidence="11">
    <location>
        <begin position="462"/>
        <end position="490"/>
    </location>
</feature>
<feature type="domain" description="C2H2-type" evidence="11">
    <location>
        <begin position="609"/>
        <end position="636"/>
    </location>
</feature>
<dbReference type="SUPFAM" id="SSF57667">
    <property type="entry name" value="beta-beta-alpha zinc fingers"/>
    <property type="match status" value="4"/>
</dbReference>
<keyword evidence="2" id="KW-0479">Metal-binding</keyword>
<dbReference type="Pfam" id="PF03221">
    <property type="entry name" value="HTH_Tnp_Tc5"/>
    <property type="match status" value="1"/>
</dbReference>
<feature type="domain" description="C2H2-type" evidence="11">
    <location>
        <begin position="523"/>
        <end position="551"/>
    </location>
</feature>
<evidence type="ECO:0000313" key="15">
    <source>
        <dbReference type="Proteomes" id="UP001107558"/>
    </source>
</evidence>
<dbReference type="GO" id="GO:0005634">
    <property type="term" value="C:nucleus"/>
    <property type="evidence" value="ECO:0007669"/>
    <property type="project" value="UniProtKB-SubCell"/>
</dbReference>
<dbReference type="OrthoDB" id="10039931at2759"/>
<dbReference type="EMBL" id="JADBJN010000003">
    <property type="protein sequence ID" value="KAG5673972.1"/>
    <property type="molecule type" value="Genomic_DNA"/>
</dbReference>
<feature type="domain" description="C2H2-type" evidence="11">
    <location>
        <begin position="492"/>
        <end position="519"/>
    </location>
</feature>
<dbReference type="GO" id="GO:0008270">
    <property type="term" value="F:zinc ion binding"/>
    <property type="evidence" value="ECO:0007669"/>
    <property type="project" value="UniProtKB-KW"/>
</dbReference>
<feature type="domain" description="C2H2-type" evidence="11">
    <location>
        <begin position="405"/>
        <end position="428"/>
    </location>
</feature>
<evidence type="ECO:0000256" key="8">
    <source>
        <dbReference type="PROSITE-ProRule" id="PRU00042"/>
    </source>
</evidence>
<dbReference type="Gene3D" id="3.30.160.60">
    <property type="entry name" value="Classic Zinc Finger"/>
    <property type="match status" value="5"/>
</dbReference>
<feature type="domain" description="HTH CENPB-type" evidence="13">
    <location>
        <begin position="64"/>
        <end position="135"/>
    </location>
</feature>
<evidence type="ECO:0000256" key="3">
    <source>
        <dbReference type="ARBA" id="ARBA00022737"/>
    </source>
</evidence>
<keyword evidence="6 9" id="KW-0238">DNA-binding</keyword>